<comment type="caution">
    <text evidence="2">The sequence shown here is derived from an EMBL/GenBank/DDBJ whole genome shotgun (WGS) entry which is preliminary data.</text>
</comment>
<accession>A0ABS6FK88</accession>
<organism evidence="2 3">
    <name type="scientific">Peptoniphilus ovalis</name>
    <dbReference type="NCBI Taxonomy" id="2841503"/>
    <lineage>
        <taxon>Bacteria</taxon>
        <taxon>Bacillati</taxon>
        <taxon>Bacillota</taxon>
        <taxon>Tissierellia</taxon>
        <taxon>Tissierellales</taxon>
        <taxon>Peptoniphilaceae</taxon>
        <taxon>Peptoniphilus</taxon>
    </lineage>
</organism>
<dbReference type="InterPro" id="IPR007693">
    <property type="entry name" value="DNA_helicase_DnaB-like_N"/>
</dbReference>
<dbReference type="Proteomes" id="UP000783742">
    <property type="component" value="Unassembled WGS sequence"/>
</dbReference>
<evidence type="ECO:0000259" key="1">
    <source>
        <dbReference type="Pfam" id="PF00772"/>
    </source>
</evidence>
<dbReference type="PANTHER" id="PTHR30153:SF2">
    <property type="entry name" value="REPLICATIVE DNA HELICASE"/>
    <property type="match status" value="1"/>
</dbReference>
<evidence type="ECO:0000313" key="2">
    <source>
        <dbReference type="EMBL" id="MBU5669615.1"/>
    </source>
</evidence>
<dbReference type="RefSeq" id="WP_216549449.1">
    <property type="nucleotide sequence ID" value="NZ_JAHLQO010000004.1"/>
</dbReference>
<keyword evidence="3" id="KW-1185">Reference proteome</keyword>
<dbReference type="EMBL" id="JAHLQO010000004">
    <property type="protein sequence ID" value="MBU5669615.1"/>
    <property type="molecule type" value="Genomic_DNA"/>
</dbReference>
<dbReference type="Pfam" id="PF00772">
    <property type="entry name" value="DnaB"/>
    <property type="match status" value="1"/>
</dbReference>
<proteinExistence type="predicted"/>
<sequence length="219" mass="25470">MTVNNNIIAERMVISGVMNNPDIIVELQNLEPEHFYSSVHKIIYYILRKIYETFKGDKIDPFTILSTAKNENIEFEKEIEKNGGLDYLQTLMELGQEYKKDDVLTQAEIVTKMSFFRDMHQSLENQMEYIENGDSKSREDVIDSLRQNTDKIISKYTIADNYKYIGDLFDDVMEKVRKDVKNGEIGIPTKIEPLNKFYTYRQGELVVLVGRAKGERISA</sequence>
<evidence type="ECO:0000313" key="3">
    <source>
        <dbReference type="Proteomes" id="UP000783742"/>
    </source>
</evidence>
<gene>
    <name evidence="2" type="ORF">KQI68_07150</name>
</gene>
<protein>
    <recommendedName>
        <fullName evidence="1">DNA helicase DnaB-like N-terminal domain-containing protein</fullName>
    </recommendedName>
</protein>
<name>A0ABS6FK88_9FIRM</name>
<reference evidence="2 3" key="1">
    <citation type="submission" date="2021-06" db="EMBL/GenBank/DDBJ databases">
        <authorList>
            <person name="Sun Q."/>
            <person name="Li D."/>
        </authorList>
    </citation>
    <scope>NUCLEOTIDE SEQUENCE [LARGE SCALE GENOMIC DNA]</scope>
    <source>
        <strain evidence="2 3">MSJ-1</strain>
    </source>
</reference>
<feature type="domain" description="DNA helicase DnaB-like N-terminal" evidence="1">
    <location>
        <begin position="4"/>
        <end position="93"/>
    </location>
</feature>
<dbReference type="PANTHER" id="PTHR30153">
    <property type="entry name" value="REPLICATIVE DNA HELICASE DNAB"/>
    <property type="match status" value="1"/>
</dbReference>